<dbReference type="Gene3D" id="3.30.70.100">
    <property type="match status" value="1"/>
</dbReference>
<protein>
    <recommendedName>
        <fullName evidence="2">HMA domain-containing protein</fullName>
    </recommendedName>
</protein>
<dbReference type="GO" id="GO:0046872">
    <property type="term" value="F:metal ion binding"/>
    <property type="evidence" value="ECO:0007669"/>
    <property type="project" value="UniProtKB-KW"/>
</dbReference>
<dbReference type="AlphaFoldDB" id="A0ABD2Q0J3"/>
<dbReference type="Proteomes" id="UP001626550">
    <property type="component" value="Unassembled WGS sequence"/>
</dbReference>
<gene>
    <name evidence="3" type="ORF">Ciccas_008798</name>
</gene>
<accession>A0ABD2Q0J3</accession>
<keyword evidence="4" id="KW-1185">Reference proteome</keyword>
<comment type="caution">
    <text evidence="3">The sequence shown here is derived from an EMBL/GenBank/DDBJ whole genome shotgun (WGS) entry which is preliminary data.</text>
</comment>
<dbReference type="SUPFAM" id="SSF55008">
    <property type="entry name" value="HMA, heavy metal-associated domain"/>
    <property type="match status" value="1"/>
</dbReference>
<dbReference type="InterPro" id="IPR036163">
    <property type="entry name" value="HMA_dom_sf"/>
</dbReference>
<keyword evidence="1" id="KW-0479">Metal-binding</keyword>
<dbReference type="FunFam" id="3.30.70.100:FF:000001">
    <property type="entry name" value="ATPase copper transporting beta"/>
    <property type="match status" value="1"/>
</dbReference>
<evidence type="ECO:0000313" key="3">
    <source>
        <dbReference type="EMBL" id="KAL3312612.1"/>
    </source>
</evidence>
<evidence type="ECO:0000313" key="4">
    <source>
        <dbReference type="Proteomes" id="UP001626550"/>
    </source>
</evidence>
<dbReference type="EMBL" id="JBJKFK010001629">
    <property type="protein sequence ID" value="KAL3312612.1"/>
    <property type="molecule type" value="Genomic_DNA"/>
</dbReference>
<dbReference type="CDD" id="cd00371">
    <property type="entry name" value="HMA"/>
    <property type="match status" value="1"/>
</dbReference>
<proteinExistence type="predicted"/>
<reference evidence="3 4" key="1">
    <citation type="submission" date="2024-11" db="EMBL/GenBank/DDBJ databases">
        <title>Adaptive evolution of stress response genes in parasites aligns with host niche diversity.</title>
        <authorList>
            <person name="Hahn C."/>
            <person name="Resl P."/>
        </authorList>
    </citation>
    <scope>NUCLEOTIDE SEQUENCE [LARGE SCALE GENOMIC DNA]</scope>
    <source>
        <strain evidence="3">EGGRZ-B1_66</strain>
        <tissue evidence="3">Body</tissue>
    </source>
</reference>
<evidence type="ECO:0000256" key="1">
    <source>
        <dbReference type="ARBA" id="ARBA00022723"/>
    </source>
</evidence>
<sequence length="92" mass="10000">MTCESCVETIESHLRKIAGIVEVTVTLKEGGSCNLVYNSQLISARSIIDSINDLGFHAQLWPNRSSVSASHSSDLLKFVTFSNNLSMPSSLL</sequence>
<dbReference type="InterPro" id="IPR006121">
    <property type="entry name" value="HMA_dom"/>
</dbReference>
<evidence type="ECO:0000259" key="2">
    <source>
        <dbReference type="PROSITE" id="PS50846"/>
    </source>
</evidence>
<feature type="domain" description="HMA" evidence="2">
    <location>
        <begin position="1"/>
        <end position="59"/>
    </location>
</feature>
<dbReference type="Pfam" id="PF00403">
    <property type="entry name" value="HMA"/>
    <property type="match status" value="1"/>
</dbReference>
<dbReference type="PROSITE" id="PS50846">
    <property type="entry name" value="HMA_2"/>
    <property type="match status" value="1"/>
</dbReference>
<organism evidence="3 4">
    <name type="scientific">Cichlidogyrus casuarinus</name>
    <dbReference type="NCBI Taxonomy" id="1844966"/>
    <lineage>
        <taxon>Eukaryota</taxon>
        <taxon>Metazoa</taxon>
        <taxon>Spiralia</taxon>
        <taxon>Lophotrochozoa</taxon>
        <taxon>Platyhelminthes</taxon>
        <taxon>Monogenea</taxon>
        <taxon>Monopisthocotylea</taxon>
        <taxon>Dactylogyridea</taxon>
        <taxon>Ancyrocephalidae</taxon>
        <taxon>Cichlidogyrus</taxon>
    </lineage>
</organism>
<name>A0ABD2Q0J3_9PLAT</name>